<accession>A0A6N2TVH6</accession>
<organism evidence="2">
    <name type="scientific">Blautia glucerasea</name>
    <dbReference type="NCBI Taxonomy" id="536633"/>
    <lineage>
        <taxon>Bacteria</taxon>
        <taxon>Bacillati</taxon>
        <taxon>Bacillota</taxon>
        <taxon>Clostridia</taxon>
        <taxon>Lachnospirales</taxon>
        <taxon>Lachnospiraceae</taxon>
        <taxon>Blautia</taxon>
    </lineage>
</organism>
<reference evidence="2" key="1">
    <citation type="submission" date="2019-11" db="EMBL/GenBank/DDBJ databases">
        <authorList>
            <person name="Feng L."/>
        </authorList>
    </citation>
    <scope>NUCLEOTIDE SEQUENCE</scope>
    <source>
        <strain evidence="2">BgluceraseaLFYP119</strain>
    </source>
</reference>
<feature type="domain" description="DUF4130" evidence="1">
    <location>
        <begin position="90"/>
        <end position="255"/>
    </location>
</feature>
<name>A0A6N2TVH6_9FIRM</name>
<dbReference type="InterPro" id="IPR025404">
    <property type="entry name" value="DUF4130"/>
</dbReference>
<dbReference type="Pfam" id="PF13566">
    <property type="entry name" value="DUF4130"/>
    <property type="match status" value="1"/>
</dbReference>
<dbReference type="EMBL" id="CACRST010000014">
    <property type="protein sequence ID" value="VYT08051.1"/>
    <property type="molecule type" value="Genomic_DNA"/>
</dbReference>
<dbReference type="RefSeq" id="WP_156354039.1">
    <property type="nucleotide sequence ID" value="NZ_CACRST010000014.1"/>
</dbReference>
<gene>
    <name evidence="2" type="ORF">BGLFYP119_01721</name>
</gene>
<dbReference type="NCBIfam" id="TIGR03915">
    <property type="entry name" value="SAM_7_link_chp"/>
    <property type="match status" value="1"/>
</dbReference>
<sequence>MEYEKKMLVCEPTMEGIFTAVYDGWRWAGKGIQIEILTEEPEYPELFCSRTDISSDSEKAVKVARSVRRKLGETVYQAVCYAAVSVHPKRGTAVFYLLRQALGDAGYGSHVLEALSDPAVSLVSSLRVKVWHELHRFYGFVRFRDMGRGTLFSSIRPENDILELLEPHFADRFPNENWIIYDQGREKALVHERGKESAVYVQTVLSREQREALAEEDKYENLWRAFCTHITIQERSSLDLQKQFVPLKFRSNMVEFN</sequence>
<protein>
    <recommendedName>
        <fullName evidence="1">DUF4130 domain-containing protein</fullName>
    </recommendedName>
</protein>
<dbReference type="InterPro" id="IPR023875">
    <property type="entry name" value="DNA_repair_put"/>
</dbReference>
<proteinExistence type="predicted"/>
<dbReference type="AlphaFoldDB" id="A0A6N2TVH6"/>
<evidence type="ECO:0000313" key="2">
    <source>
        <dbReference type="EMBL" id="VYT08051.1"/>
    </source>
</evidence>
<evidence type="ECO:0000259" key="1">
    <source>
        <dbReference type="Pfam" id="PF13566"/>
    </source>
</evidence>